<dbReference type="InterPro" id="IPR037143">
    <property type="entry name" value="4-PPantetheinyl_Trfase_dom_sf"/>
</dbReference>
<dbReference type="SUPFAM" id="SSF56214">
    <property type="entry name" value="4'-phosphopantetheinyl transferase"/>
    <property type="match status" value="2"/>
</dbReference>
<evidence type="ECO:0000313" key="3">
    <source>
        <dbReference type="EMBL" id="NGX87242.1"/>
    </source>
</evidence>
<dbReference type="AlphaFoldDB" id="A0A6M2B3A6"/>
<sequence length="233" mass="26189">MTNSARIITASLDDTFPLSRLPAELLAESENLHPARRQQWRAGRALLAEALFAFSGQEMLPEMQISARGKPSFTDPSLPHFSLSHSVNSLQLVLCAAGETGGDVEQIRPRARYLDVARQAFSETEFCWLTEQENPLNAFWQLWCLREAWLKQQAGSVWQMERIRLDPAAGQFSPESATDSKLWWAAGETVMSAMALPACVTTCEEYIFDARNGSIIPQLIPRIPRRWSCYSLA</sequence>
<gene>
    <name evidence="3" type="ORF">GW579_09075</name>
</gene>
<organism evidence="3 4">
    <name type="scientific">Rahnella contaminans</name>
    <dbReference type="NCBI Taxonomy" id="2703882"/>
    <lineage>
        <taxon>Bacteria</taxon>
        <taxon>Pseudomonadati</taxon>
        <taxon>Pseudomonadota</taxon>
        <taxon>Gammaproteobacteria</taxon>
        <taxon>Enterobacterales</taxon>
        <taxon>Yersiniaceae</taxon>
        <taxon>Rahnella</taxon>
    </lineage>
</organism>
<dbReference type="Gene3D" id="3.90.470.20">
    <property type="entry name" value="4'-phosphopantetheinyl transferase domain"/>
    <property type="match status" value="2"/>
</dbReference>
<evidence type="ECO:0000313" key="4">
    <source>
        <dbReference type="Proteomes" id="UP000476696"/>
    </source>
</evidence>
<evidence type="ECO:0000256" key="1">
    <source>
        <dbReference type="ARBA" id="ARBA00022679"/>
    </source>
</evidence>
<accession>A0A6M2B3A6</accession>
<proteinExistence type="predicted"/>
<dbReference type="GO" id="GO:0000287">
    <property type="term" value="F:magnesium ion binding"/>
    <property type="evidence" value="ECO:0007669"/>
    <property type="project" value="InterPro"/>
</dbReference>
<evidence type="ECO:0000259" key="2">
    <source>
        <dbReference type="Pfam" id="PF01648"/>
    </source>
</evidence>
<dbReference type="GO" id="GO:0008897">
    <property type="term" value="F:holo-[acyl-carrier-protein] synthase activity"/>
    <property type="evidence" value="ECO:0007669"/>
    <property type="project" value="InterPro"/>
</dbReference>
<feature type="domain" description="4'-phosphopantetheinyl transferase" evidence="2">
    <location>
        <begin position="101"/>
        <end position="154"/>
    </location>
</feature>
<keyword evidence="4" id="KW-1185">Reference proteome</keyword>
<dbReference type="Pfam" id="PF01648">
    <property type="entry name" value="ACPS"/>
    <property type="match status" value="1"/>
</dbReference>
<dbReference type="EMBL" id="JAADJS010000001">
    <property type="protein sequence ID" value="NGX87242.1"/>
    <property type="molecule type" value="Genomic_DNA"/>
</dbReference>
<comment type="caution">
    <text evidence="3">The sequence shown here is derived from an EMBL/GenBank/DDBJ whole genome shotgun (WGS) entry which is preliminary data.</text>
</comment>
<dbReference type="InterPro" id="IPR008278">
    <property type="entry name" value="4-PPantetheinyl_Trfase_dom"/>
</dbReference>
<dbReference type="Proteomes" id="UP000476696">
    <property type="component" value="Unassembled WGS sequence"/>
</dbReference>
<reference evidence="3 4" key="1">
    <citation type="submission" date="2020-03" db="EMBL/GenBank/DDBJ databases">
        <title>Rahnella aceri sp. nov., isoated from traditional Jeju Makgeolli.</title>
        <authorList>
            <person name="Kim I.S."/>
            <person name="Jeon D."/>
        </authorList>
    </citation>
    <scope>NUCLEOTIDE SEQUENCE [LARGE SCALE GENOMIC DNA]</scope>
    <source>
        <strain evidence="3 4">Lac-M11</strain>
    </source>
</reference>
<keyword evidence="1 3" id="KW-0808">Transferase</keyword>
<dbReference type="RefSeq" id="WP_165058630.1">
    <property type="nucleotide sequence ID" value="NZ_JAADJS010000001.1"/>
</dbReference>
<protein>
    <submittedName>
        <fullName evidence="3">4'-phosphopantetheinyl transferase superfamily protein</fullName>
    </submittedName>
</protein>
<name>A0A6M2B3A6_9GAMM</name>